<dbReference type="Proteomes" id="UP000431092">
    <property type="component" value="Unassembled WGS sequence"/>
</dbReference>
<gene>
    <name evidence="9" type="ORF">GGG17_13045</name>
</gene>
<organism evidence="9 10">
    <name type="scientific">Arsenicicoccus cauae</name>
    <dbReference type="NCBI Taxonomy" id="2663847"/>
    <lineage>
        <taxon>Bacteria</taxon>
        <taxon>Bacillati</taxon>
        <taxon>Actinomycetota</taxon>
        <taxon>Actinomycetes</taxon>
        <taxon>Micrococcales</taxon>
        <taxon>Intrasporangiaceae</taxon>
        <taxon>Arsenicicoccus</taxon>
    </lineage>
</organism>
<proteinExistence type="inferred from homology"/>
<reference evidence="9 10" key="1">
    <citation type="submission" date="2019-11" db="EMBL/GenBank/DDBJ databases">
        <title>Whole genome sequencing identifies a novel species of the genus Arsenicicoccus isolated from human blood.</title>
        <authorList>
            <person name="Jeong J.H."/>
            <person name="Kweon O.J."/>
            <person name="Kim H.R."/>
            <person name="Kim T.-H."/>
            <person name="Ha S.-M."/>
            <person name="Lee M.-K."/>
        </authorList>
    </citation>
    <scope>NUCLEOTIDE SEQUENCE [LARGE SCALE GENOMIC DNA]</scope>
    <source>
        <strain evidence="9 10">MKL-02</strain>
    </source>
</reference>
<protein>
    <recommendedName>
        <fullName evidence="3">Glucokinase</fullName>
        <ecNumber evidence="2">2.7.1.2</ecNumber>
    </recommendedName>
    <alternativeName>
        <fullName evidence="8">Glucose kinase</fullName>
    </alternativeName>
</protein>
<dbReference type="PANTHER" id="PTHR18964:SF173">
    <property type="entry name" value="GLUCOKINASE"/>
    <property type="match status" value="1"/>
</dbReference>
<dbReference type="PROSITE" id="PS01125">
    <property type="entry name" value="ROK"/>
    <property type="match status" value="1"/>
</dbReference>
<dbReference type="SUPFAM" id="SSF53067">
    <property type="entry name" value="Actin-like ATPase domain"/>
    <property type="match status" value="1"/>
</dbReference>
<evidence type="ECO:0000256" key="5">
    <source>
        <dbReference type="ARBA" id="ARBA00022741"/>
    </source>
</evidence>
<accession>A0A6I3I9L4</accession>
<dbReference type="GO" id="GO:0005524">
    <property type="term" value="F:ATP binding"/>
    <property type="evidence" value="ECO:0007669"/>
    <property type="project" value="UniProtKB-KW"/>
</dbReference>
<dbReference type="InterPro" id="IPR000600">
    <property type="entry name" value="ROK"/>
</dbReference>
<comment type="caution">
    <text evidence="9">The sequence shown here is derived from an EMBL/GenBank/DDBJ whole genome shotgun (WGS) entry which is preliminary data.</text>
</comment>
<dbReference type="Gene3D" id="3.30.420.40">
    <property type="match status" value="2"/>
</dbReference>
<comment type="similarity">
    <text evidence="1">Belongs to the ROK (NagC/XylR) family.</text>
</comment>
<keyword evidence="10" id="KW-1185">Reference proteome</keyword>
<dbReference type="Pfam" id="PF00480">
    <property type="entry name" value="ROK"/>
    <property type="match status" value="1"/>
</dbReference>
<evidence type="ECO:0000256" key="6">
    <source>
        <dbReference type="ARBA" id="ARBA00022777"/>
    </source>
</evidence>
<evidence type="ECO:0000256" key="7">
    <source>
        <dbReference type="ARBA" id="ARBA00022840"/>
    </source>
</evidence>
<evidence type="ECO:0000256" key="8">
    <source>
        <dbReference type="ARBA" id="ARBA00032386"/>
    </source>
</evidence>
<sequence>MTTIGLDVGGTKIAGALVDEDGAVVARARRETGIPSAESVAGASADLVRELAQHHDVKAVGMAVAGFVDKSGAHVVYGTNLGMQDEPMKQRMESLIDYPVILDNDANAAAWGEFRYGAGRDSDDMLLVTVGTGIGGGIILDKRLLRGAYGFAAEIGHMRVVVDGPRCGCGNRGCWEMYASGSALLRSAKELVSSGTPHAARLREACGGRAKDLKGQAITELAAKGDLASIELLEDLGRWLGEGCASMTAILDPDMIVVGGGVVEAGDLLLDPARHAYGRHLTARGHRPVARFVPASLGNDAGMIGAAAIAAEVYDGAGADA</sequence>
<dbReference type="GO" id="GO:0006096">
    <property type="term" value="P:glycolytic process"/>
    <property type="evidence" value="ECO:0007669"/>
    <property type="project" value="InterPro"/>
</dbReference>
<evidence type="ECO:0000256" key="4">
    <source>
        <dbReference type="ARBA" id="ARBA00022679"/>
    </source>
</evidence>
<dbReference type="InterPro" id="IPR049874">
    <property type="entry name" value="ROK_cs"/>
</dbReference>
<dbReference type="GO" id="GO:0004340">
    <property type="term" value="F:glucokinase activity"/>
    <property type="evidence" value="ECO:0007669"/>
    <property type="project" value="UniProtKB-EC"/>
</dbReference>
<dbReference type="NCBIfam" id="TIGR00744">
    <property type="entry name" value="ROK_glcA_fam"/>
    <property type="match status" value="1"/>
</dbReference>
<evidence type="ECO:0000256" key="1">
    <source>
        <dbReference type="ARBA" id="ARBA00006479"/>
    </source>
</evidence>
<dbReference type="EC" id="2.7.1.2" evidence="2"/>
<dbReference type="InterPro" id="IPR043129">
    <property type="entry name" value="ATPase_NBD"/>
</dbReference>
<evidence type="ECO:0000313" key="9">
    <source>
        <dbReference type="EMBL" id="MTB72874.1"/>
    </source>
</evidence>
<dbReference type="AlphaFoldDB" id="A0A6I3I9L4"/>
<keyword evidence="7" id="KW-0067">ATP-binding</keyword>
<dbReference type="GO" id="GO:0005737">
    <property type="term" value="C:cytoplasm"/>
    <property type="evidence" value="ECO:0007669"/>
    <property type="project" value="InterPro"/>
</dbReference>
<dbReference type="RefSeq" id="WP_230082956.1">
    <property type="nucleotide sequence ID" value="NZ_CP171001.1"/>
</dbReference>
<keyword evidence="5" id="KW-0547">Nucleotide-binding</keyword>
<dbReference type="PANTHER" id="PTHR18964">
    <property type="entry name" value="ROK (REPRESSOR, ORF, KINASE) FAMILY"/>
    <property type="match status" value="1"/>
</dbReference>
<evidence type="ECO:0000256" key="3">
    <source>
        <dbReference type="ARBA" id="ARBA00014701"/>
    </source>
</evidence>
<dbReference type="EMBL" id="WLVL01000040">
    <property type="protein sequence ID" value="MTB72874.1"/>
    <property type="molecule type" value="Genomic_DNA"/>
</dbReference>
<keyword evidence="4 9" id="KW-0808">Transferase</keyword>
<name>A0A6I3I9L4_9MICO</name>
<evidence type="ECO:0000256" key="2">
    <source>
        <dbReference type="ARBA" id="ARBA00012323"/>
    </source>
</evidence>
<evidence type="ECO:0000313" key="10">
    <source>
        <dbReference type="Proteomes" id="UP000431092"/>
    </source>
</evidence>
<dbReference type="InterPro" id="IPR004654">
    <property type="entry name" value="ROK_glcA"/>
</dbReference>
<keyword evidence="6 9" id="KW-0418">Kinase</keyword>